<evidence type="ECO:0000256" key="1">
    <source>
        <dbReference type="ARBA" id="ARBA00004613"/>
    </source>
</evidence>
<evidence type="ECO:0000256" key="6">
    <source>
        <dbReference type="SAM" id="MobiDB-lite"/>
    </source>
</evidence>
<reference evidence="8" key="1">
    <citation type="journal article" date="2011" name="Plant Cell">
        <title>Transcriptional programming and functional interactions within the Phytophthora sojae RXLR effector repertoire.</title>
        <authorList>
            <person name="Wang Q."/>
            <person name="Han C."/>
            <person name="Ferreira A.O."/>
            <person name="Yu X."/>
            <person name="Ye W."/>
            <person name="Tripathy S."/>
            <person name="Kale S.D."/>
            <person name="Gu B."/>
            <person name="Sheng Y."/>
            <person name="Sui Y."/>
            <person name="Wang X."/>
            <person name="Zhang Z."/>
            <person name="Cheng B."/>
            <person name="Dong S."/>
            <person name="Shan W."/>
            <person name="Zheng X."/>
            <person name="Dou D."/>
            <person name="Tyler B.M."/>
            <person name="Wang Y."/>
        </authorList>
    </citation>
    <scope>NUCLEOTIDE SEQUENCE</scope>
    <source>
        <strain evidence="7">P7064</strain>
        <strain evidence="8">P7076</strain>
    </source>
</reference>
<dbReference type="OrthoDB" id="117887at2759"/>
<protein>
    <recommendedName>
        <fullName evidence="5">RxLR effector protein</fullName>
    </recommendedName>
</protein>
<gene>
    <name evidence="8" type="primary">Avh</name>
</gene>
<keyword evidence="3 5" id="KW-0964">Secreted</keyword>
<evidence type="ECO:0000256" key="3">
    <source>
        <dbReference type="ARBA" id="ARBA00022525"/>
    </source>
</evidence>
<comment type="function">
    <text evidence="5">Effector that suppresses plant defense responses during pathogen infection.</text>
</comment>
<dbReference type="HOGENOM" id="CLU_1681417_0_0_1"/>
<dbReference type="EMBL" id="JN253802">
    <property type="protein sequence ID" value="AEK80615.1"/>
    <property type="molecule type" value="Genomic_DNA"/>
</dbReference>
<dbReference type="InterPro" id="IPR031825">
    <property type="entry name" value="RXLR"/>
</dbReference>
<evidence type="ECO:0000256" key="5">
    <source>
        <dbReference type="RuleBase" id="RU367124"/>
    </source>
</evidence>
<feature type="signal peptide" evidence="5">
    <location>
        <begin position="1"/>
        <end position="22"/>
    </location>
</feature>
<feature type="chain" id="PRO_5007652913" description="RxLR effector protein" evidence="5">
    <location>
        <begin position="23"/>
        <end position="146"/>
    </location>
</feature>
<dbReference type="EMBL" id="JN253804">
    <property type="protein sequence ID" value="AEK80617.1"/>
    <property type="molecule type" value="Genomic_DNA"/>
</dbReference>
<dbReference type="Pfam" id="PF16810">
    <property type="entry name" value="RXLR"/>
    <property type="match status" value="1"/>
</dbReference>
<dbReference type="AlphaFoldDB" id="E0W5C3"/>
<sequence>MRLGCLLLIAATGLLAIGDTAAISESTLAYPGHELIENRKRALRSTQYEKGGEDGSDDLESSKDAADSDDEEERDLIISTINRPKYWRWFHAGMTPYTVKEVLGLTGVRRLWKPIKRREYEGYVVFYDEHCRMPKYKSFCRAHAGV</sequence>
<evidence type="ECO:0000313" key="7">
    <source>
        <dbReference type="EMBL" id="AEK80615.1"/>
    </source>
</evidence>
<evidence type="ECO:0000256" key="4">
    <source>
        <dbReference type="ARBA" id="ARBA00022729"/>
    </source>
</evidence>
<organism evidence="8">
    <name type="scientific">Phytophthora sojae</name>
    <name type="common">Soybean stem and root rot agent</name>
    <name type="synonym">Phytophthora megasperma f. sp. glycines</name>
    <dbReference type="NCBI Taxonomy" id="67593"/>
    <lineage>
        <taxon>Eukaryota</taxon>
        <taxon>Sar</taxon>
        <taxon>Stramenopiles</taxon>
        <taxon>Oomycota</taxon>
        <taxon>Peronosporomycetes</taxon>
        <taxon>Peronosporales</taxon>
        <taxon>Peronosporaceae</taxon>
        <taxon>Phytophthora</taxon>
    </lineage>
</organism>
<dbReference type="KEGG" id="psoj:PHYSODRAFT_286933"/>
<evidence type="ECO:0000313" key="8">
    <source>
        <dbReference type="EMBL" id="AEK80617.1"/>
    </source>
</evidence>
<name>E0W5C3_PHYSO</name>
<comment type="similarity">
    <text evidence="2 5">Belongs to the RxLR effector family.</text>
</comment>
<comment type="domain">
    <text evidence="5">The RxLR-dEER motif acts to carry the protein into the host cell cytoplasm through binding to cell surface phosphatidylinositol-3-phosphate.</text>
</comment>
<dbReference type="VEuPathDB" id="FungiDB:PHYSODRAFT_286933"/>
<keyword evidence="4 5" id="KW-0732">Signal</keyword>
<proteinExistence type="inferred from homology"/>
<accession>E0W5C3</accession>
<dbReference type="OMA" id="LWKPIKR"/>
<comment type="subcellular location">
    <subcellularLocation>
        <location evidence="1 5">Secreted</location>
    </subcellularLocation>
</comment>
<evidence type="ECO:0000256" key="2">
    <source>
        <dbReference type="ARBA" id="ARBA00010400"/>
    </source>
</evidence>
<feature type="region of interest" description="Disordered" evidence="6">
    <location>
        <begin position="44"/>
        <end position="73"/>
    </location>
</feature>